<comment type="caution">
    <text evidence="2">The sequence shown here is derived from an EMBL/GenBank/DDBJ whole genome shotgun (WGS) entry which is preliminary data.</text>
</comment>
<protein>
    <recommendedName>
        <fullName evidence="4">DUF4397 domain-containing protein</fullName>
    </recommendedName>
</protein>
<gene>
    <name evidence="2" type="ORF">IC230_27165</name>
</gene>
<dbReference type="Proteomes" id="UP000653797">
    <property type="component" value="Unassembled WGS sequence"/>
</dbReference>
<keyword evidence="1" id="KW-0732">Signal</keyword>
<dbReference type="AlphaFoldDB" id="A0A927GGD4"/>
<evidence type="ECO:0000313" key="2">
    <source>
        <dbReference type="EMBL" id="MBD2756593.1"/>
    </source>
</evidence>
<sequence length="286" mass="30334">MNYFLTTFALLIALKSVAQLSVGNQGMTILSATTLAVDGLTLTPTSTLTMANNSVQKSTTPVAGSPSINRLYRFDSPLLFSGTAGVNYLTEELNGFTESNLQLAYAPTANTTLTFTTGSTVNTTTHYVSNSLANKNLFVVSAGTLLSDLTPILYARPTTISGTSDVSVVVDVVEINSVATSGLFTVRITKDSRVSLTFPEEATSVNNRSVQNNAWQLNAPDANYYVLSTRYSVPAGDKLSFGLVGKLNPGATSGVLGISSIILPTTVREAKLTNNADADKIDYFQQ</sequence>
<proteinExistence type="predicted"/>
<feature type="chain" id="PRO_5037365874" description="DUF4397 domain-containing protein" evidence="1">
    <location>
        <begin position="19"/>
        <end position="286"/>
    </location>
</feature>
<evidence type="ECO:0000313" key="3">
    <source>
        <dbReference type="Proteomes" id="UP000653797"/>
    </source>
</evidence>
<feature type="signal peptide" evidence="1">
    <location>
        <begin position="1"/>
        <end position="18"/>
    </location>
</feature>
<reference evidence="2" key="1">
    <citation type="submission" date="2020-09" db="EMBL/GenBank/DDBJ databases">
        <authorList>
            <person name="Kim M.K."/>
        </authorList>
    </citation>
    <scope>NUCLEOTIDE SEQUENCE</scope>
    <source>
        <strain evidence="2">BT704</strain>
    </source>
</reference>
<evidence type="ECO:0008006" key="4">
    <source>
        <dbReference type="Google" id="ProtNLM"/>
    </source>
</evidence>
<organism evidence="2 3">
    <name type="scientific">Spirosoma validum</name>
    <dbReference type="NCBI Taxonomy" id="2771355"/>
    <lineage>
        <taxon>Bacteria</taxon>
        <taxon>Pseudomonadati</taxon>
        <taxon>Bacteroidota</taxon>
        <taxon>Cytophagia</taxon>
        <taxon>Cytophagales</taxon>
        <taxon>Cytophagaceae</taxon>
        <taxon>Spirosoma</taxon>
    </lineage>
</organism>
<name>A0A927GGD4_9BACT</name>
<keyword evidence="3" id="KW-1185">Reference proteome</keyword>
<dbReference type="RefSeq" id="WP_191042213.1">
    <property type="nucleotide sequence ID" value="NZ_JACXAA010000013.1"/>
</dbReference>
<dbReference type="EMBL" id="JACXAA010000013">
    <property type="protein sequence ID" value="MBD2756593.1"/>
    <property type="molecule type" value="Genomic_DNA"/>
</dbReference>
<evidence type="ECO:0000256" key="1">
    <source>
        <dbReference type="SAM" id="SignalP"/>
    </source>
</evidence>
<accession>A0A927GGD4</accession>